<reference evidence="2 3" key="1">
    <citation type="submission" date="2022-11" db="EMBL/GenBank/DDBJ databases">
        <title>Mucor velutinosus strain NIH1002 WGS.</title>
        <authorList>
            <person name="Subramanian P."/>
            <person name="Mullikin J.C."/>
            <person name="Segre J.A."/>
            <person name="Zelazny A.M."/>
        </authorList>
    </citation>
    <scope>NUCLEOTIDE SEQUENCE [LARGE SCALE GENOMIC DNA]</scope>
    <source>
        <strain evidence="2 3">NIH1002</strain>
    </source>
</reference>
<feature type="region of interest" description="Disordered" evidence="1">
    <location>
        <begin position="398"/>
        <end position="497"/>
    </location>
</feature>
<comment type="caution">
    <text evidence="2">The sequence shown here is derived from an EMBL/GenBank/DDBJ whole genome shotgun (WGS) entry which is preliminary data.</text>
</comment>
<name>A0AAN7D7X4_9FUNG</name>
<feature type="region of interest" description="Disordered" evidence="1">
    <location>
        <begin position="145"/>
        <end position="166"/>
    </location>
</feature>
<feature type="compositionally biased region" description="Polar residues" evidence="1">
    <location>
        <begin position="422"/>
        <end position="435"/>
    </location>
</feature>
<feature type="compositionally biased region" description="Acidic residues" evidence="1">
    <location>
        <begin position="244"/>
        <end position="275"/>
    </location>
</feature>
<gene>
    <name evidence="2" type="primary">syj1</name>
    <name evidence="2" type="ORF">ATC70_003872</name>
</gene>
<feature type="compositionally biased region" description="Polar residues" evidence="1">
    <location>
        <begin position="455"/>
        <end position="480"/>
    </location>
</feature>
<dbReference type="AlphaFoldDB" id="A0AAN7D7X4"/>
<feature type="compositionally biased region" description="Polar residues" evidence="1">
    <location>
        <begin position="488"/>
        <end position="497"/>
    </location>
</feature>
<sequence length="497" mass="55110">MTKETSQPKAVNIIRPTSGNNNNHILYNSLSHSSSGSTTSTNSRRTGSLLSATSTNSARKPRVAGTSIVKSSMEKPILNLYHPPSRKPSYDNNTINNNSKRPTIELYKPPSQQQKMTKSFTAPSLTLPNESKIHTSSNNMYYNRPISPSYIRPQQGQQQAQQPQQYHRSVIGVINTPVAAASPATAAIQTSPSDIANKSTSSPLTIDNHQKPEELNLAISKYLDQDRNALADDLVLEDQKAENDEIIEMGDDEEYNDDGDEGEEDEDEDEEEEPIINEARVNRKIADLELSINSLLTVNAMLEATVRKQALQLSQIKKQQSSGDGGIAHIDFLLDSHHHHEEATDQTDQEDDEDDWENDVLFQKLRRVTEHMIEQGQKSIDFEYKILGRVLSNYNAMDDDAEDEDEEGDDDGNEEGEGSGKPTETVSNQGTTNNGIVAEERTNSNADIKAPSPLIRNNTFESNNHTSKKATSSIPRNASKLTRKKTAPKSQNTHIST</sequence>
<feature type="compositionally biased region" description="Polar residues" evidence="1">
    <location>
        <begin position="90"/>
        <end position="101"/>
    </location>
</feature>
<dbReference type="EC" id="3.1.3.36" evidence="2"/>
<proteinExistence type="predicted"/>
<keyword evidence="2" id="KW-0378">Hydrolase</keyword>
<feature type="region of interest" description="Disordered" evidence="1">
    <location>
        <begin position="185"/>
        <end position="209"/>
    </location>
</feature>
<keyword evidence="3" id="KW-1185">Reference proteome</keyword>
<protein>
    <submittedName>
        <fullName evidence="2">Inositol-1,4,5-trisphosphate 5-phosphatase 1</fullName>
        <ecNumber evidence="2">3.1.3.36</ecNumber>
    </submittedName>
</protein>
<evidence type="ECO:0000313" key="3">
    <source>
        <dbReference type="Proteomes" id="UP001304243"/>
    </source>
</evidence>
<dbReference type="RefSeq" id="XP_064678539.1">
    <property type="nucleotide sequence ID" value="XM_064823227.1"/>
</dbReference>
<feature type="compositionally biased region" description="Low complexity" evidence="1">
    <location>
        <begin position="153"/>
        <end position="165"/>
    </location>
</feature>
<organism evidence="2 3">
    <name type="scientific">Mucor velutinosus</name>
    <dbReference type="NCBI Taxonomy" id="708070"/>
    <lineage>
        <taxon>Eukaryota</taxon>
        <taxon>Fungi</taxon>
        <taxon>Fungi incertae sedis</taxon>
        <taxon>Mucoromycota</taxon>
        <taxon>Mucoromycotina</taxon>
        <taxon>Mucoromycetes</taxon>
        <taxon>Mucorales</taxon>
        <taxon>Mucorineae</taxon>
        <taxon>Mucoraceae</taxon>
        <taxon>Mucor</taxon>
    </lineage>
</organism>
<dbReference type="GO" id="GO:0004439">
    <property type="term" value="F:phosphatidylinositol-4,5-bisphosphate 5-phosphatase activity"/>
    <property type="evidence" value="ECO:0007669"/>
    <property type="project" value="UniProtKB-EC"/>
</dbReference>
<feature type="compositionally biased region" description="Polar residues" evidence="1">
    <location>
        <begin position="194"/>
        <end position="207"/>
    </location>
</feature>
<evidence type="ECO:0000313" key="2">
    <source>
        <dbReference type="EMBL" id="KAK4511873.1"/>
    </source>
</evidence>
<accession>A0AAN7D7X4</accession>
<dbReference type="GeneID" id="89947574"/>
<dbReference type="EMBL" id="JASEJX010000025">
    <property type="protein sequence ID" value="KAK4511873.1"/>
    <property type="molecule type" value="Genomic_DNA"/>
</dbReference>
<dbReference type="Proteomes" id="UP001304243">
    <property type="component" value="Unassembled WGS sequence"/>
</dbReference>
<feature type="compositionally biased region" description="Low complexity" evidence="1">
    <location>
        <begin position="18"/>
        <end position="51"/>
    </location>
</feature>
<feature type="region of interest" description="Disordered" evidence="1">
    <location>
        <begin position="1"/>
        <end position="101"/>
    </location>
</feature>
<feature type="region of interest" description="Disordered" evidence="1">
    <location>
        <begin position="234"/>
        <end position="276"/>
    </location>
</feature>
<evidence type="ECO:0000256" key="1">
    <source>
        <dbReference type="SAM" id="MobiDB-lite"/>
    </source>
</evidence>
<feature type="compositionally biased region" description="Acidic residues" evidence="1">
    <location>
        <begin position="398"/>
        <end position="417"/>
    </location>
</feature>